<keyword evidence="2" id="KW-0472">Membrane</keyword>
<accession>A0A9P6UCD5</accession>
<evidence type="ECO:0000256" key="2">
    <source>
        <dbReference type="SAM" id="Phobius"/>
    </source>
</evidence>
<comment type="caution">
    <text evidence="3">The sequence shown here is derived from an EMBL/GenBank/DDBJ whole genome shotgun (WGS) entry which is preliminary data.</text>
</comment>
<evidence type="ECO:0000256" key="1">
    <source>
        <dbReference type="SAM" id="MobiDB-lite"/>
    </source>
</evidence>
<feature type="compositionally biased region" description="Polar residues" evidence="1">
    <location>
        <begin position="364"/>
        <end position="385"/>
    </location>
</feature>
<feature type="region of interest" description="Disordered" evidence="1">
    <location>
        <begin position="337"/>
        <end position="385"/>
    </location>
</feature>
<dbReference type="OrthoDB" id="10418444at2759"/>
<feature type="region of interest" description="Disordered" evidence="1">
    <location>
        <begin position="141"/>
        <end position="225"/>
    </location>
</feature>
<feature type="transmembrane region" description="Helical" evidence="2">
    <location>
        <begin position="268"/>
        <end position="291"/>
    </location>
</feature>
<feature type="transmembrane region" description="Helical" evidence="2">
    <location>
        <begin position="297"/>
        <end position="318"/>
    </location>
</feature>
<name>A0A9P6UCD5_9FUNG</name>
<evidence type="ECO:0000313" key="4">
    <source>
        <dbReference type="Proteomes" id="UP000807716"/>
    </source>
</evidence>
<sequence length="385" mass="41550">MWTLIEVIRFIRQKASYRNRTTMVMYWINVSLLVPFTVIFMTGFIQRYKEPSCPIGSTAVLLIAIVAYSVFIHIWLLAQLGWQWSLVCLRPFDATATSVLSGNSGLGLGGNGGGLHDFLELEEARPTAVTRLGPGLSINTHTQHAAASSSPSPHSPSSQPQTPVAQQPQQQQQQQQFLPPLQRAGHHHRGAHPYSTPVSSAFSSSVQDHYSRCNSPGGPGGAGTAANTGNHLAYFGAAMGGEGPQDNTEQLEAEANSVKRDRIILRRAFLGTAISLITTAIGITSLGDFGIGMPGEVLAVTAICSMDMALTIVILHWIQRKVFDDFGYLLSTWGQNGSTHSLHDPERPRPPTPRPSLEYVPSPNALSSVSIQNPHGQPSKNLSSS</sequence>
<dbReference type="Proteomes" id="UP000807716">
    <property type="component" value="Unassembled WGS sequence"/>
</dbReference>
<reference evidence="3" key="1">
    <citation type="journal article" date="2020" name="Fungal Divers.">
        <title>Resolving the Mortierellaceae phylogeny through synthesis of multi-gene phylogenetics and phylogenomics.</title>
        <authorList>
            <person name="Vandepol N."/>
            <person name="Liber J."/>
            <person name="Desiro A."/>
            <person name="Na H."/>
            <person name="Kennedy M."/>
            <person name="Barry K."/>
            <person name="Grigoriev I.V."/>
            <person name="Miller A.N."/>
            <person name="O'Donnell K."/>
            <person name="Stajich J.E."/>
            <person name="Bonito G."/>
        </authorList>
    </citation>
    <scope>NUCLEOTIDE SEQUENCE</scope>
    <source>
        <strain evidence="3">BC1065</strain>
    </source>
</reference>
<protein>
    <recommendedName>
        <fullName evidence="5">Transmembrane protein</fullName>
    </recommendedName>
</protein>
<gene>
    <name evidence="3" type="ORF">DFQ27_005470</name>
</gene>
<proteinExistence type="predicted"/>
<keyword evidence="2" id="KW-0812">Transmembrane</keyword>
<feature type="transmembrane region" description="Helical" evidence="2">
    <location>
        <begin position="24"/>
        <end position="45"/>
    </location>
</feature>
<dbReference type="EMBL" id="JAAAJB010000039">
    <property type="protein sequence ID" value="KAG0268875.1"/>
    <property type="molecule type" value="Genomic_DNA"/>
</dbReference>
<feature type="compositionally biased region" description="Low complexity" evidence="1">
    <location>
        <begin position="141"/>
        <end position="182"/>
    </location>
</feature>
<feature type="compositionally biased region" description="Low complexity" evidence="1">
    <location>
        <begin position="195"/>
        <end position="205"/>
    </location>
</feature>
<organism evidence="3 4">
    <name type="scientific">Actinomortierella ambigua</name>
    <dbReference type="NCBI Taxonomy" id="1343610"/>
    <lineage>
        <taxon>Eukaryota</taxon>
        <taxon>Fungi</taxon>
        <taxon>Fungi incertae sedis</taxon>
        <taxon>Mucoromycota</taxon>
        <taxon>Mortierellomycotina</taxon>
        <taxon>Mortierellomycetes</taxon>
        <taxon>Mortierellales</taxon>
        <taxon>Mortierellaceae</taxon>
        <taxon>Actinomortierella</taxon>
    </lineage>
</organism>
<feature type="transmembrane region" description="Helical" evidence="2">
    <location>
        <begin position="57"/>
        <end position="78"/>
    </location>
</feature>
<evidence type="ECO:0000313" key="3">
    <source>
        <dbReference type="EMBL" id="KAG0268875.1"/>
    </source>
</evidence>
<evidence type="ECO:0008006" key="5">
    <source>
        <dbReference type="Google" id="ProtNLM"/>
    </source>
</evidence>
<dbReference type="AlphaFoldDB" id="A0A9P6UCD5"/>
<keyword evidence="4" id="KW-1185">Reference proteome</keyword>
<keyword evidence="2" id="KW-1133">Transmembrane helix</keyword>